<gene>
    <name evidence="1" type="ORF">J2X78_002547</name>
</gene>
<protein>
    <submittedName>
        <fullName evidence="1">TonB-linked SusC/RagA family outer membrane protein</fullName>
    </submittedName>
</protein>
<sequence length="1121" mass="124803">MNFYMTFKHCLKGSVYANISLKLKLTFIIMTTVILQVSAAGYAQITLKEKGAPLEQIIQRIRKQTGYDFFYNASMISKANPVTINVKNASVKEVLDLCFAGQSLTYRIEQNTIIVQNARTQQLLTRAIVFLGKVVDKKGKAIPGASIRIKGMTGRSVASGIDGTFRIILNSKDDVLLISYVGFKTQEVKVVPDFPAGAYRVIILEEDENLINEVIVTGTGITRNKNSFTGATASYTGEQLKAVGNQNIIQGLRALDPSFIQLENNRFGSNPNVLPNIEIRGKTSISSALQDQFASDPNQPLFILDGFETSLRTIVDLNMNRIASVTILKDAASTAMYGSKASNGVVVIETVKPKSGEMRLNYSSDFNVEAPDLSGYNMMNAEEKMEFERLSGRYTYYLGPDVYPTGQIYLDSLYSVRLAEVRRGVNTYWLNEPVQTGFSQRHSIYADGGDESLRYGVGASYKKTSGAMKGSGREDWAGNIDLTYRKGKFNISNQLYINGYKGDESPYGSFANFVNANPYYRKDNPEARYLEESRDNRILFLYKVTNPLYNAALNNVNSTKNIAIQNNLQMIVELSQDLRLQGAVQLQKGVTTGLKFLSPLHTSFDNTNIFEKGSYNNSRTDNFSYNANAMLTYGKVFNGIHSLTANLRADIRHNDNKNVAFSVVGFPASSNGNPSFAYSYKPDSRPSTALSTTRTNSILASANYAYKGRYLADFSFRYDGSTAFGSNKKYSPYLSGGLGWNIHNEEFMKKVDWINTFRIVGNIGKTGNQNFASVSSISTYGYDSYINIYGQGVTLNSLGNPNLRWQNSVQTNLGTDIVMFRNKLALNVNAYTKKTDPLVVAVDLPSSTGIKAYPMNAGYLDTKGLEATVKYSPIYRPEDRVVWTLGLTGTAYKSTYGGFNNQLASLNTAQQNSKGLIRYKDGYSPQDIWAVQSKGIDPSTGQEVFLRSDGQYTFIYSTNDIVRVGSEQPQVEGVFSSNLTYKGFNLGINLRYIIGRDVFNSALYDKVENINVQGLANNQDRRALYDRWQKPGDIAQFKAISLTTETPMSSRFVQTEHMLSGESLSFGYNFQTSAWLKKLGLSSLRLNGYTNEIFRFSTVRRERGIEYPFARSVSFSLNASF</sequence>
<comment type="caution">
    <text evidence="1">The sequence shown here is derived from an EMBL/GenBank/DDBJ whole genome shotgun (WGS) entry which is preliminary data.</text>
</comment>
<evidence type="ECO:0000313" key="2">
    <source>
        <dbReference type="Proteomes" id="UP001246858"/>
    </source>
</evidence>
<keyword evidence="2" id="KW-1185">Reference proteome</keyword>
<reference evidence="1" key="1">
    <citation type="submission" date="2023-07" db="EMBL/GenBank/DDBJ databases">
        <title>Sorghum-associated microbial communities from plants grown in Nebraska, USA.</title>
        <authorList>
            <person name="Schachtman D."/>
        </authorList>
    </citation>
    <scope>NUCLEOTIDE SEQUENCE</scope>
    <source>
        <strain evidence="1">2697</strain>
    </source>
</reference>
<organism evidence="1 2">
    <name type="scientific">Pedobacter africanus</name>
    <dbReference type="NCBI Taxonomy" id="151894"/>
    <lineage>
        <taxon>Bacteria</taxon>
        <taxon>Pseudomonadati</taxon>
        <taxon>Bacteroidota</taxon>
        <taxon>Sphingobacteriia</taxon>
        <taxon>Sphingobacteriales</taxon>
        <taxon>Sphingobacteriaceae</taxon>
        <taxon>Pedobacter</taxon>
    </lineage>
</organism>
<accession>A0ACC6KXX4</accession>
<dbReference type="Proteomes" id="UP001246858">
    <property type="component" value="Unassembled WGS sequence"/>
</dbReference>
<name>A0ACC6KXX4_9SPHI</name>
<evidence type="ECO:0000313" key="1">
    <source>
        <dbReference type="EMBL" id="MDR6783982.1"/>
    </source>
</evidence>
<proteinExistence type="predicted"/>
<dbReference type="EMBL" id="JAVDTF010000002">
    <property type="protein sequence ID" value="MDR6783982.1"/>
    <property type="molecule type" value="Genomic_DNA"/>
</dbReference>